<dbReference type="EMBL" id="VSSQ01030870">
    <property type="protein sequence ID" value="MPM81554.1"/>
    <property type="molecule type" value="Genomic_DNA"/>
</dbReference>
<accession>A0A645CX93</accession>
<keyword evidence="2" id="KW-0238">DNA-binding</keyword>
<keyword evidence="3" id="KW-0233">DNA recombination</keyword>
<name>A0A645CX93_9ZZZZ</name>
<dbReference type="NCBIfam" id="NF033543">
    <property type="entry name" value="transpos_IS256"/>
    <property type="match status" value="1"/>
</dbReference>
<dbReference type="InterPro" id="IPR001207">
    <property type="entry name" value="Transposase_mutator"/>
</dbReference>
<evidence type="ECO:0000313" key="4">
    <source>
        <dbReference type="EMBL" id="MPM81554.1"/>
    </source>
</evidence>
<gene>
    <name evidence="4" type="ORF">SDC9_128608</name>
</gene>
<reference evidence="4" key="1">
    <citation type="submission" date="2019-08" db="EMBL/GenBank/DDBJ databases">
        <authorList>
            <person name="Kucharzyk K."/>
            <person name="Murdoch R.W."/>
            <person name="Higgins S."/>
            <person name="Loffler F."/>
        </authorList>
    </citation>
    <scope>NUCLEOTIDE SEQUENCE</scope>
</reference>
<dbReference type="Pfam" id="PF00872">
    <property type="entry name" value="Transposase_mut"/>
    <property type="match status" value="1"/>
</dbReference>
<protein>
    <submittedName>
        <fullName evidence="4">IS256 family transposase ISBsu2</fullName>
    </submittedName>
</protein>
<dbReference type="GO" id="GO:0004803">
    <property type="term" value="F:transposase activity"/>
    <property type="evidence" value="ECO:0007669"/>
    <property type="project" value="InterPro"/>
</dbReference>
<dbReference type="PANTHER" id="PTHR33217">
    <property type="entry name" value="TRANSPOSASE FOR INSERTION SEQUENCE ELEMENT IS1081"/>
    <property type="match status" value="1"/>
</dbReference>
<dbReference type="GO" id="GO:0003677">
    <property type="term" value="F:DNA binding"/>
    <property type="evidence" value="ECO:0007669"/>
    <property type="project" value="UniProtKB-KW"/>
</dbReference>
<proteinExistence type="predicted"/>
<sequence length="414" mass="47651">MTREKRDPRREELLREMIGMYHPQSVEDIQNMLKDMFADTMENMLKAELDTELGYKKNDQREKLTTNRRNGSYSKTVQSHLGESEIQIPRDREGSYEPKLVPNGTKDVSALEEKILSLYAKGTSDRDISDVINEIYGFELSHETISNIVDRVQPRVIEWQNRRLDKVYPFVYMDALMISLKSVSDGHTDKKAGKYAVYSMIGINCDGKKDCFGFWIGANEGTHQWLSIFDELKARGVERLGFVCIDGLSGLEEAITNTFSEAIVCRCMVHLVRNSTKYIPTKRRKEFCADLKAIYGAISAGEAESALSQLNEKWQKQYPSAVKVWNDNFCYVQRLFEYPAEIRKMIYTTNTIESFNSALRKVTDRKGAFPNEAAILKILYLRTLDIAAKWTKPYPNWSVVRGKLDILFGDGWDR</sequence>
<evidence type="ECO:0000256" key="3">
    <source>
        <dbReference type="ARBA" id="ARBA00023172"/>
    </source>
</evidence>
<dbReference type="AlphaFoldDB" id="A0A645CX93"/>
<dbReference type="GO" id="GO:0006313">
    <property type="term" value="P:DNA transposition"/>
    <property type="evidence" value="ECO:0007669"/>
    <property type="project" value="InterPro"/>
</dbReference>
<keyword evidence="1" id="KW-0815">Transposition</keyword>
<evidence type="ECO:0000256" key="1">
    <source>
        <dbReference type="ARBA" id="ARBA00022578"/>
    </source>
</evidence>
<comment type="caution">
    <text evidence="4">The sequence shown here is derived from an EMBL/GenBank/DDBJ whole genome shotgun (WGS) entry which is preliminary data.</text>
</comment>
<organism evidence="4">
    <name type="scientific">bioreactor metagenome</name>
    <dbReference type="NCBI Taxonomy" id="1076179"/>
    <lineage>
        <taxon>unclassified sequences</taxon>
        <taxon>metagenomes</taxon>
        <taxon>ecological metagenomes</taxon>
    </lineage>
</organism>
<evidence type="ECO:0000256" key="2">
    <source>
        <dbReference type="ARBA" id="ARBA00023125"/>
    </source>
</evidence>
<dbReference type="PANTHER" id="PTHR33217:SF8">
    <property type="entry name" value="MUTATOR FAMILY TRANSPOSASE"/>
    <property type="match status" value="1"/>
</dbReference>